<dbReference type="SUPFAM" id="SSF46785">
    <property type="entry name" value="Winged helix' DNA-binding domain"/>
    <property type="match status" value="1"/>
</dbReference>
<keyword evidence="10" id="KW-1185">Reference proteome</keyword>
<dbReference type="PANTHER" id="PTHR46577:SF2">
    <property type="entry name" value="TRANSCRIPTIONAL REGULATORY PROTEIN"/>
    <property type="match status" value="1"/>
</dbReference>
<dbReference type="InterPro" id="IPR036388">
    <property type="entry name" value="WH-like_DNA-bd_sf"/>
</dbReference>
<dbReference type="EMBL" id="AP008934">
    <property type="protein sequence ID" value="BAE19186.1"/>
    <property type="molecule type" value="Genomic_DNA"/>
</dbReference>
<dbReference type="PANTHER" id="PTHR46577">
    <property type="entry name" value="HTH-TYPE TRANSCRIPTIONAL REGULATORY PROTEIN GABR"/>
    <property type="match status" value="1"/>
</dbReference>
<keyword evidence="6" id="KW-0238">DNA-binding</keyword>
<comment type="cofactor">
    <cofactor evidence="1">
        <name>pyridoxal 5'-phosphate</name>
        <dbReference type="ChEBI" id="CHEBI:597326"/>
    </cofactor>
</comment>
<keyword evidence="7" id="KW-0804">Transcription</keyword>
<dbReference type="InterPro" id="IPR015422">
    <property type="entry name" value="PyrdxlP-dep_Trfase_small"/>
</dbReference>
<keyword evidence="9" id="KW-0808">Transferase</keyword>
<evidence type="ECO:0000256" key="1">
    <source>
        <dbReference type="ARBA" id="ARBA00001933"/>
    </source>
</evidence>
<feature type="domain" description="HTH gntR-type" evidence="8">
    <location>
        <begin position="3"/>
        <end position="71"/>
    </location>
</feature>
<dbReference type="InterPro" id="IPR015421">
    <property type="entry name" value="PyrdxlP-dep_Trfase_major"/>
</dbReference>
<gene>
    <name evidence="9" type="ordered locus">SSP2041</name>
</gene>
<reference evidence="9 10" key="1">
    <citation type="journal article" date="2005" name="Proc. Natl. Acad. Sci. U.S.A.">
        <title>Whole genome sequence of Staphylococcus saprophyticus reveals the pathogenesis of uncomplicated urinary tract infection.</title>
        <authorList>
            <person name="Kuroda M."/>
            <person name="Yamashita A."/>
            <person name="Hirakawa H."/>
            <person name="Kumano M."/>
            <person name="Morikawa K."/>
            <person name="Higashide M."/>
            <person name="Maruyama A."/>
            <person name="Inose Y."/>
            <person name="Matoba K."/>
            <person name="Toh H."/>
            <person name="Kuhara S."/>
            <person name="Hattori M."/>
            <person name="Ohta T."/>
        </authorList>
    </citation>
    <scope>NUCLEOTIDE SEQUENCE [LARGE SCALE GENOMIC DNA]</scope>
    <source>
        <strain evidence="10">ATCC 15305 / DSM 20229 / NCIMB 8711 / NCTC 7292 / S-41</strain>
    </source>
</reference>
<evidence type="ECO:0000256" key="3">
    <source>
        <dbReference type="ARBA" id="ARBA00022576"/>
    </source>
</evidence>
<evidence type="ECO:0000259" key="8">
    <source>
        <dbReference type="PROSITE" id="PS50949"/>
    </source>
</evidence>
<evidence type="ECO:0000256" key="4">
    <source>
        <dbReference type="ARBA" id="ARBA00022898"/>
    </source>
</evidence>
<dbReference type="InterPro" id="IPR051446">
    <property type="entry name" value="HTH_trans_reg/aminotransferase"/>
</dbReference>
<keyword evidence="5" id="KW-0805">Transcription regulation</keyword>
<organism evidence="9 10">
    <name type="scientific">Staphylococcus saprophyticus subsp. saprophyticus (strain ATCC 15305 / DSM 20229 / NCIMB 8711 / NCTC 7292 / S-41)</name>
    <dbReference type="NCBI Taxonomy" id="342451"/>
    <lineage>
        <taxon>Bacteria</taxon>
        <taxon>Bacillati</taxon>
        <taxon>Bacillota</taxon>
        <taxon>Bacilli</taxon>
        <taxon>Bacillales</taxon>
        <taxon>Staphylococcaceae</taxon>
        <taxon>Staphylococcus</taxon>
    </lineage>
</organism>
<dbReference type="InterPro" id="IPR015424">
    <property type="entry name" value="PyrdxlP-dep_Trfase"/>
</dbReference>
<dbReference type="GO" id="GO:0003700">
    <property type="term" value="F:DNA-binding transcription factor activity"/>
    <property type="evidence" value="ECO:0007669"/>
    <property type="project" value="InterPro"/>
</dbReference>
<protein>
    <submittedName>
        <fullName evidence="9">Putative bifunctional protein: transcriptional regulator aminotransferase</fullName>
    </submittedName>
</protein>
<dbReference type="GO" id="GO:0008483">
    <property type="term" value="F:transaminase activity"/>
    <property type="evidence" value="ECO:0007669"/>
    <property type="project" value="UniProtKB-KW"/>
</dbReference>
<name>Q49VM4_STAS1</name>
<dbReference type="Pfam" id="PF00392">
    <property type="entry name" value="GntR"/>
    <property type="match status" value="1"/>
</dbReference>
<dbReference type="DNASU" id="3615605"/>
<dbReference type="PATRIC" id="fig|342451.11.peg.2034"/>
<dbReference type="RefSeq" id="WP_011303690.1">
    <property type="nucleotide sequence ID" value="NC_007350.1"/>
</dbReference>
<dbReference type="CDD" id="cd00609">
    <property type="entry name" value="AAT_like"/>
    <property type="match status" value="1"/>
</dbReference>
<evidence type="ECO:0000313" key="10">
    <source>
        <dbReference type="Proteomes" id="UP000006371"/>
    </source>
</evidence>
<dbReference type="Gene3D" id="1.10.10.10">
    <property type="entry name" value="Winged helix-like DNA-binding domain superfamily/Winged helix DNA-binding domain"/>
    <property type="match status" value="1"/>
</dbReference>
<evidence type="ECO:0000256" key="6">
    <source>
        <dbReference type="ARBA" id="ARBA00023125"/>
    </source>
</evidence>
<dbReference type="OrthoDB" id="9802328at2"/>
<dbReference type="Gene3D" id="3.40.640.10">
    <property type="entry name" value="Type I PLP-dependent aspartate aminotransferase-like (Major domain)"/>
    <property type="match status" value="1"/>
</dbReference>
<dbReference type="SMART" id="SM00345">
    <property type="entry name" value="HTH_GNTR"/>
    <property type="match status" value="1"/>
</dbReference>
<dbReference type="GeneID" id="3615605"/>
<evidence type="ECO:0000256" key="2">
    <source>
        <dbReference type="ARBA" id="ARBA00005384"/>
    </source>
</evidence>
<dbReference type="AlphaFoldDB" id="Q49VM4"/>
<dbReference type="Gene3D" id="3.90.1150.10">
    <property type="entry name" value="Aspartate Aminotransferase, domain 1"/>
    <property type="match status" value="1"/>
</dbReference>
<dbReference type="GO" id="GO:0003677">
    <property type="term" value="F:DNA binding"/>
    <property type="evidence" value="ECO:0007669"/>
    <property type="project" value="UniProtKB-KW"/>
</dbReference>
<dbReference type="InterPro" id="IPR000524">
    <property type="entry name" value="Tscrpt_reg_HTH_GntR"/>
</dbReference>
<evidence type="ECO:0000256" key="5">
    <source>
        <dbReference type="ARBA" id="ARBA00023015"/>
    </source>
</evidence>
<dbReference type="PROSITE" id="PS50949">
    <property type="entry name" value="HTH_GNTR"/>
    <property type="match status" value="1"/>
</dbReference>
<dbReference type="eggNOG" id="COG1167">
    <property type="taxonomic scope" value="Bacteria"/>
</dbReference>
<proteinExistence type="inferred from homology"/>
<accession>Q49VM4</accession>
<sequence>MFKPKYKQIIDDIISQIDSGDLEQGMQLPSQRDMASLYQVNRSTVIQALDILKSQGIIEGREKQRLYVSGNTWHTYIKNNINWQNYISHSTTKNNQYFVQQINKLEFHTNMIRLGTGELAPDLIPNEQFKEILSKCHTPVLNTNYEPPQGNLKLREAVAQYMQKSGVSCTVDHICITSGALQGLKLIADGLLIPQSKIIVESPSYINSIRTWHNMRADIQQISISDIKSNINNIFKAQSQYTNSIFYCIPTLHNPTQHSYSTEEKQKIIMQCEQHGIPIVEDNVYGDLYFNHERPKPLKSFDTNDNILYLNSLSKTVSPGLRVGWIVAKPSVAAHLADLKMQNDYGASSISQYIATQWLTHPQYHDQHLKMLKNQLLIKRNLFLESLKKYFSDFGSWSTPEGSFYIWFQFKFSIDMKRLFDEAIAENILINPGEVYDKDARDCIRFSYAYVDAEDIDETLKHLSKIIQTRFTPPSSHIGKGNHG</sequence>
<keyword evidence="3 9" id="KW-0032">Aminotransferase</keyword>
<dbReference type="HOGENOM" id="CLU_017584_0_0_9"/>
<dbReference type="InterPro" id="IPR036390">
    <property type="entry name" value="WH_DNA-bd_sf"/>
</dbReference>
<dbReference type="KEGG" id="ssp:SSP2041"/>
<keyword evidence="4" id="KW-0663">Pyridoxal phosphate</keyword>
<dbReference type="Pfam" id="PF00155">
    <property type="entry name" value="Aminotran_1_2"/>
    <property type="match status" value="1"/>
</dbReference>
<dbReference type="Proteomes" id="UP000006371">
    <property type="component" value="Chromosome"/>
</dbReference>
<dbReference type="SUPFAM" id="SSF53383">
    <property type="entry name" value="PLP-dependent transferases"/>
    <property type="match status" value="1"/>
</dbReference>
<evidence type="ECO:0000256" key="7">
    <source>
        <dbReference type="ARBA" id="ARBA00023163"/>
    </source>
</evidence>
<comment type="similarity">
    <text evidence="2">In the C-terminal section; belongs to the class-I pyridoxal-phosphate-dependent aminotransferase family.</text>
</comment>
<dbReference type="PRINTS" id="PR00035">
    <property type="entry name" value="HTHGNTR"/>
</dbReference>
<evidence type="ECO:0000313" key="9">
    <source>
        <dbReference type="EMBL" id="BAE19186.1"/>
    </source>
</evidence>
<dbReference type="GO" id="GO:0030170">
    <property type="term" value="F:pyridoxal phosphate binding"/>
    <property type="evidence" value="ECO:0007669"/>
    <property type="project" value="InterPro"/>
</dbReference>
<dbReference type="InterPro" id="IPR004839">
    <property type="entry name" value="Aminotransferase_I/II_large"/>
</dbReference>